<keyword evidence="15" id="KW-1185">Reference proteome</keyword>
<dbReference type="UniPathway" id="UPA00074">
    <property type="reaction ID" value="UER00132"/>
</dbReference>
<dbReference type="PROSITE" id="PS00163">
    <property type="entry name" value="FUMARATE_LYASES"/>
    <property type="match status" value="1"/>
</dbReference>
<evidence type="ECO:0000256" key="10">
    <source>
        <dbReference type="ARBA" id="ARBA00030717"/>
    </source>
</evidence>
<dbReference type="CDD" id="cd03302">
    <property type="entry name" value="Adenylsuccinate_lyase_2"/>
    <property type="match status" value="1"/>
</dbReference>
<dbReference type="SMART" id="SM00998">
    <property type="entry name" value="ADSL_C"/>
    <property type="match status" value="1"/>
</dbReference>
<dbReference type="InterPro" id="IPR008948">
    <property type="entry name" value="L-Aspartase-like"/>
</dbReference>
<dbReference type="GO" id="GO:0044208">
    <property type="term" value="P:'de novo' AMP biosynthetic process"/>
    <property type="evidence" value="ECO:0007669"/>
    <property type="project" value="UniProtKB-UniPathway"/>
</dbReference>
<comment type="catalytic activity">
    <reaction evidence="11 12">
        <text>N(6)-(1,2-dicarboxyethyl)-AMP = fumarate + AMP</text>
        <dbReference type="Rhea" id="RHEA:16853"/>
        <dbReference type="ChEBI" id="CHEBI:29806"/>
        <dbReference type="ChEBI" id="CHEBI:57567"/>
        <dbReference type="ChEBI" id="CHEBI:456215"/>
        <dbReference type="EC" id="4.3.2.2"/>
    </reaction>
</comment>
<dbReference type="PANTHER" id="PTHR43172:SF1">
    <property type="entry name" value="ADENYLOSUCCINATE LYASE"/>
    <property type="match status" value="1"/>
</dbReference>
<feature type="domain" description="Adenylosuccinate lyase C-terminal" evidence="13">
    <location>
        <begin position="373"/>
        <end position="457"/>
    </location>
</feature>
<dbReference type="InterPro" id="IPR022761">
    <property type="entry name" value="Fumarate_lyase_N"/>
</dbReference>
<evidence type="ECO:0000313" key="15">
    <source>
        <dbReference type="Proteomes" id="UP000094112"/>
    </source>
</evidence>
<sequence>MSNDKYATPLSSRYASEEMSKIFSLRNRFSTWRKLWYNLAIAERELGLEVITPEALEEMSSNLEITDEEIVAASKEEAIVRHDVMAHVHIFGETCPKAAGIIHLGATSCFVTDNADLIFLRDAYDVLIPKLINVIDRLSKFAEEYKDLPVLGWTHFQPAQLTTVGKRATLWIQELLWDLRNFVRARNDIGLRGVKGTTGTQASFLALFHGDHDKVEDLDKRVTELLGFEINYPVTGQTYSRKIDIDVVSPLSSFAATAHKFGTDVRLLANLKEIEEPFEKSQIGSSAMAYKRNPMRCERVCSLARHLGSLYNDVVQTASVQWFERTLDDSAIRRISLPSAFLTTDILLTTLLNITSGLVVYPKVIERRIMGELPFMATENIIMAMVEKGASRQEVHEEIRVLSHQAAAVVKQEGGDNDLIERIKNTEFFQPIHKELDSLLNPKTFVGRAPEQVVKFLGNDVKKALEPYKEFISDESVKLSV</sequence>
<proteinExistence type="inferred from homology"/>
<dbReference type="Proteomes" id="UP000094112">
    <property type="component" value="Unassembled WGS sequence"/>
</dbReference>
<dbReference type="EMBL" id="KV454208">
    <property type="protein sequence ID" value="ODQ61726.1"/>
    <property type="molecule type" value="Genomic_DNA"/>
</dbReference>
<accession>A0A1E3P8I7</accession>
<evidence type="ECO:0000256" key="6">
    <source>
        <dbReference type="ARBA" id="ARBA00012339"/>
    </source>
</evidence>
<evidence type="ECO:0000256" key="12">
    <source>
        <dbReference type="RuleBase" id="RU361172"/>
    </source>
</evidence>
<dbReference type="GO" id="GO:0006189">
    <property type="term" value="P:'de novo' IMP biosynthetic process"/>
    <property type="evidence" value="ECO:0007669"/>
    <property type="project" value="UniProtKB-UniPathway"/>
</dbReference>
<evidence type="ECO:0000259" key="13">
    <source>
        <dbReference type="SMART" id="SM00998"/>
    </source>
</evidence>
<dbReference type="Pfam" id="PF00206">
    <property type="entry name" value="Lyase_1"/>
    <property type="match status" value="1"/>
</dbReference>
<dbReference type="FunFam" id="1.10.40.30:FF:000005">
    <property type="entry name" value="Adenylosuccinate lyase"/>
    <property type="match status" value="1"/>
</dbReference>
<dbReference type="SUPFAM" id="SSF48557">
    <property type="entry name" value="L-aspartase-like"/>
    <property type="match status" value="1"/>
</dbReference>
<dbReference type="Pfam" id="PF10397">
    <property type="entry name" value="ADSL_C"/>
    <property type="match status" value="1"/>
</dbReference>
<dbReference type="GO" id="GO:0070626">
    <property type="term" value="F:(S)-2-(5-amino-1-(5-phospho-D-ribosyl)imidazole-4-carboxamido) succinate lyase (fumarate-forming) activity"/>
    <property type="evidence" value="ECO:0007669"/>
    <property type="project" value="EnsemblFungi"/>
</dbReference>
<dbReference type="InterPro" id="IPR019468">
    <property type="entry name" value="AdenyloSucc_lyase_C"/>
</dbReference>
<dbReference type="InterPro" id="IPR000362">
    <property type="entry name" value="Fumarate_lyase_fam"/>
</dbReference>
<dbReference type="GeneID" id="30203899"/>
<dbReference type="AlphaFoldDB" id="A0A1E3P8I7"/>
<organism evidence="14 15">
    <name type="scientific">Wickerhamomyces anomalus (strain ATCC 58044 / CBS 1984 / NCYC 433 / NRRL Y-366-8)</name>
    <name type="common">Yeast</name>
    <name type="synonym">Hansenula anomala</name>
    <dbReference type="NCBI Taxonomy" id="683960"/>
    <lineage>
        <taxon>Eukaryota</taxon>
        <taxon>Fungi</taxon>
        <taxon>Dikarya</taxon>
        <taxon>Ascomycota</taxon>
        <taxon>Saccharomycotina</taxon>
        <taxon>Saccharomycetes</taxon>
        <taxon>Phaffomycetales</taxon>
        <taxon>Wickerhamomycetaceae</taxon>
        <taxon>Wickerhamomyces</taxon>
    </lineage>
</organism>
<dbReference type="EC" id="4.3.2.2" evidence="6 12"/>
<dbReference type="STRING" id="683960.A0A1E3P8I7"/>
<dbReference type="InterPro" id="IPR020557">
    <property type="entry name" value="Fumarate_lyase_CS"/>
</dbReference>
<comment type="subunit">
    <text evidence="5">Homotetramer. Residues from neighboring subunits contribute catalytic and substrate-binding residues to each active site.</text>
</comment>
<dbReference type="GO" id="GO:0004018">
    <property type="term" value="F:N6-(1,2-dicarboxyethyl)AMP AMP-lyase (fumarate-forming) activity"/>
    <property type="evidence" value="ECO:0007669"/>
    <property type="project" value="EnsemblFungi"/>
</dbReference>
<dbReference type="Gene3D" id="1.20.200.10">
    <property type="entry name" value="Fumarase/aspartase (Central domain)"/>
    <property type="match status" value="1"/>
</dbReference>
<evidence type="ECO:0000256" key="8">
    <source>
        <dbReference type="ARBA" id="ARBA00022755"/>
    </source>
</evidence>
<reference evidence="14 15" key="1">
    <citation type="journal article" date="2016" name="Proc. Natl. Acad. Sci. U.S.A.">
        <title>Comparative genomics of biotechnologically important yeasts.</title>
        <authorList>
            <person name="Riley R."/>
            <person name="Haridas S."/>
            <person name="Wolfe K.H."/>
            <person name="Lopes M.R."/>
            <person name="Hittinger C.T."/>
            <person name="Goeker M."/>
            <person name="Salamov A.A."/>
            <person name="Wisecaver J.H."/>
            <person name="Long T.M."/>
            <person name="Calvey C.H."/>
            <person name="Aerts A.L."/>
            <person name="Barry K.W."/>
            <person name="Choi C."/>
            <person name="Clum A."/>
            <person name="Coughlan A.Y."/>
            <person name="Deshpande S."/>
            <person name="Douglass A.P."/>
            <person name="Hanson S.J."/>
            <person name="Klenk H.-P."/>
            <person name="LaButti K.M."/>
            <person name="Lapidus A."/>
            <person name="Lindquist E.A."/>
            <person name="Lipzen A.M."/>
            <person name="Meier-Kolthoff J.P."/>
            <person name="Ohm R.A."/>
            <person name="Otillar R.P."/>
            <person name="Pangilinan J.L."/>
            <person name="Peng Y."/>
            <person name="Rokas A."/>
            <person name="Rosa C.A."/>
            <person name="Scheuner C."/>
            <person name="Sibirny A.A."/>
            <person name="Slot J.C."/>
            <person name="Stielow J.B."/>
            <person name="Sun H."/>
            <person name="Kurtzman C.P."/>
            <person name="Blackwell M."/>
            <person name="Grigoriev I.V."/>
            <person name="Jeffries T.W."/>
        </authorList>
    </citation>
    <scope>NUCLEOTIDE SEQUENCE [LARGE SCALE GENOMIC DNA]</scope>
    <source>
        <strain evidence="15">ATCC 58044 / CBS 1984 / NCYC 433 / NRRL Y-366-8</strain>
    </source>
</reference>
<comment type="pathway">
    <text evidence="3 12">Purine metabolism; AMP biosynthesis via de novo pathway; AMP from IMP: step 2/2.</text>
</comment>
<evidence type="ECO:0000256" key="7">
    <source>
        <dbReference type="ARBA" id="ARBA00017058"/>
    </source>
</evidence>
<dbReference type="InterPro" id="IPR004769">
    <property type="entry name" value="Pur_lyase"/>
</dbReference>
<evidence type="ECO:0000256" key="2">
    <source>
        <dbReference type="ARBA" id="ARBA00004706"/>
    </source>
</evidence>
<dbReference type="GO" id="GO:0005829">
    <property type="term" value="C:cytosol"/>
    <property type="evidence" value="ECO:0007669"/>
    <property type="project" value="TreeGrafter"/>
</dbReference>
<evidence type="ECO:0000256" key="4">
    <source>
        <dbReference type="ARBA" id="ARBA00008273"/>
    </source>
</evidence>
<keyword evidence="8 12" id="KW-0658">Purine biosynthesis</keyword>
<evidence type="ECO:0000256" key="9">
    <source>
        <dbReference type="ARBA" id="ARBA00023239"/>
    </source>
</evidence>
<dbReference type="RefSeq" id="XP_019040933.1">
    <property type="nucleotide sequence ID" value="XM_019186653.1"/>
</dbReference>
<evidence type="ECO:0000256" key="1">
    <source>
        <dbReference type="ARBA" id="ARBA00000598"/>
    </source>
</evidence>
<dbReference type="Gene3D" id="1.10.275.60">
    <property type="match status" value="1"/>
</dbReference>
<evidence type="ECO:0000256" key="3">
    <source>
        <dbReference type="ARBA" id="ARBA00004734"/>
    </source>
</evidence>
<dbReference type="PANTHER" id="PTHR43172">
    <property type="entry name" value="ADENYLOSUCCINATE LYASE"/>
    <property type="match status" value="1"/>
</dbReference>
<dbReference type="Gene3D" id="1.10.40.30">
    <property type="entry name" value="Fumarase/aspartase (C-terminal domain)"/>
    <property type="match status" value="1"/>
</dbReference>
<evidence type="ECO:0000256" key="11">
    <source>
        <dbReference type="ARBA" id="ARBA00047513"/>
    </source>
</evidence>
<dbReference type="OrthoDB" id="406045at2759"/>
<comment type="pathway">
    <text evidence="2 12">Purine metabolism; IMP biosynthesis via de novo pathway; 5-amino-1-(5-phospho-D-ribosyl)imidazole-4-carboxamide from 5-amino-1-(5-phospho-D-ribosyl)imidazole-4-carboxylate: step 2/2.</text>
</comment>
<comment type="similarity">
    <text evidence="4 12">Belongs to the lyase 1 family. Adenylosuccinate lyase subfamily.</text>
</comment>
<evidence type="ECO:0000256" key="5">
    <source>
        <dbReference type="ARBA" id="ARBA00011668"/>
    </source>
</evidence>
<dbReference type="NCBIfam" id="TIGR00928">
    <property type="entry name" value="purB"/>
    <property type="match status" value="1"/>
</dbReference>
<keyword evidence="9 12" id="KW-0456">Lyase</keyword>
<dbReference type="PRINTS" id="PR00149">
    <property type="entry name" value="FUMRATELYASE"/>
</dbReference>
<dbReference type="UniPathway" id="UPA00075">
    <property type="reaction ID" value="UER00336"/>
</dbReference>
<gene>
    <name evidence="14" type="ORF">WICANDRAFT_98435</name>
</gene>
<protein>
    <recommendedName>
        <fullName evidence="7 12">Adenylosuccinate lyase</fullName>
        <shortName evidence="12">ASL</shortName>
        <ecNumber evidence="6 12">4.3.2.2</ecNumber>
    </recommendedName>
    <alternativeName>
        <fullName evidence="10 12">Adenylosuccinase</fullName>
    </alternativeName>
</protein>
<comment type="catalytic activity">
    <reaction evidence="1 12">
        <text>(2S)-2-[5-amino-1-(5-phospho-beta-D-ribosyl)imidazole-4-carboxamido]succinate = 5-amino-1-(5-phospho-beta-D-ribosyl)imidazole-4-carboxamide + fumarate</text>
        <dbReference type="Rhea" id="RHEA:23920"/>
        <dbReference type="ChEBI" id="CHEBI:29806"/>
        <dbReference type="ChEBI" id="CHEBI:58443"/>
        <dbReference type="ChEBI" id="CHEBI:58475"/>
        <dbReference type="EC" id="4.3.2.2"/>
    </reaction>
</comment>
<evidence type="ECO:0000313" key="14">
    <source>
        <dbReference type="EMBL" id="ODQ61726.1"/>
    </source>
</evidence>
<name>A0A1E3P8I7_WICAA</name>